<dbReference type="Proteomes" id="UP000282759">
    <property type="component" value="Unassembled WGS sequence"/>
</dbReference>
<dbReference type="InterPro" id="IPR025332">
    <property type="entry name" value="DUF4238"/>
</dbReference>
<keyword evidence="2" id="KW-1185">Reference proteome</keyword>
<organism evidence="1 2">
    <name type="scientific">Mucilaginibacter limnophilus</name>
    <dbReference type="NCBI Taxonomy" id="1932778"/>
    <lineage>
        <taxon>Bacteria</taxon>
        <taxon>Pseudomonadati</taxon>
        <taxon>Bacteroidota</taxon>
        <taxon>Sphingobacteriia</taxon>
        <taxon>Sphingobacteriales</taxon>
        <taxon>Sphingobacteriaceae</taxon>
        <taxon>Mucilaginibacter</taxon>
    </lineage>
</organism>
<dbReference type="Pfam" id="PF14022">
    <property type="entry name" value="DUF4238"/>
    <property type="match status" value="1"/>
</dbReference>
<evidence type="ECO:0000313" key="1">
    <source>
        <dbReference type="EMBL" id="RVU03131.1"/>
    </source>
</evidence>
<reference evidence="1 2" key="1">
    <citation type="submission" date="2019-01" db="EMBL/GenBank/DDBJ databases">
        <authorList>
            <person name="Chen W.-M."/>
        </authorList>
    </citation>
    <scope>NUCLEOTIDE SEQUENCE [LARGE SCALE GENOMIC DNA]</scope>
    <source>
        <strain evidence="1 2">YBJ-36</strain>
    </source>
</reference>
<name>A0A437MZN6_9SPHI</name>
<dbReference type="OrthoDB" id="669645at2"/>
<dbReference type="EMBL" id="SACK01000001">
    <property type="protein sequence ID" value="RVU03131.1"/>
    <property type="molecule type" value="Genomic_DNA"/>
</dbReference>
<sequence length="296" mass="34383">MAKHHYLPQFYLKGFTNSDGKFLIWSVANSRFKGGGKWFAPASHFFLKDDNFAPAEGWADDYLEGIYSGNESRAARILDKIKAVDQGFGLTNDDVVWLNYFAGELFWRVPAQRELLSSATSLEQLNQLGVAVIDRRTMRQIGPKLHAEAVKDDPFYCKRLRNVVPATNYWNMRECTWPCRVVTLPDPFPAICSDNPVILRQPEKTDPFLDDLIFPLAPNKVFFRIKGMRKIFAPNIKFYIDMLMILQAKEYVCCIDQDYIAWLLAVYQQNFSSADEVREFIFRHLTDDIERCHQRK</sequence>
<proteinExistence type="predicted"/>
<protein>
    <submittedName>
        <fullName evidence="1">DUF4238 domain-containing protein</fullName>
    </submittedName>
</protein>
<gene>
    <name evidence="1" type="ORF">EOD41_04155</name>
</gene>
<evidence type="ECO:0000313" key="2">
    <source>
        <dbReference type="Proteomes" id="UP000282759"/>
    </source>
</evidence>
<comment type="caution">
    <text evidence="1">The sequence shown here is derived from an EMBL/GenBank/DDBJ whole genome shotgun (WGS) entry which is preliminary data.</text>
</comment>
<dbReference type="RefSeq" id="WP_127703497.1">
    <property type="nucleotide sequence ID" value="NZ_SACK01000001.1"/>
</dbReference>
<dbReference type="AlphaFoldDB" id="A0A437MZN6"/>
<accession>A0A437MZN6</accession>